<evidence type="ECO:0000313" key="1">
    <source>
        <dbReference type="EMBL" id="JAD17947.1"/>
    </source>
</evidence>
<proteinExistence type="predicted"/>
<reference evidence="1" key="2">
    <citation type="journal article" date="2015" name="Data Brief">
        <title>Shoot transcriptome of the giant reed, Arundo donax.</title>
        <authorList>
            <person name="Barrero R.A."/>
            <person name="Guerrero F.D."/>
            <person name="Moolhuijzen P."/>
            <person name="Goolsby J.A."/>
            <person name="Tidwell J."/>
            <person name="Bellgard S.E."/>
            <person name="Bellgard M.I."/>
        </authorList>
    </citation>
    <scope>NUCLEOTIDE SEQUENCE</scope>
    <source>
        <tissue evidence="1">Shoot tissue taken approximately 20 cm above the soil surface</tissue>
    </source>
</reference>
<reference evidence="1" key="1">
    <citation type="submission" date="2014-09" db="EMBL/GenBank/DDBJ databases">
        <authorList>
            <person name="Magalhaes I.L.F."/>
            <person name="Oliveira U."/>
            <person name="Santos F.R."/>
            <person name="Vidigal T.H.D.A."/>
            <person name="Brescovit A.D."/>
            <person name="Santos A.J."/>
        </authorList>
    </citation>
    <scope>NUCLEOTIDE SEQUENCE</scope>
    <source>
        <tissue evidence="1">Shoot tissue taken approximately 20 cm above the soil surface</tissue>
    </source>
</reference>
<dbReference type="AlphaFoldDB" id="A0A0A9T7N7"/>
<sequence>MCDLLLISSITSCANRSPITSIPSKVSLCMLRLLQ</sequence>
<name>A0A0A9T7N7_ARUDO</name>
<protein>
    <submittedName>
        <fullName evidence="1">Uncharacterized protein</fullName>
    </submittedName>
</protein>
<accession>A0A0A9T7N7</accession>
<dbReference type="EMBL" id="GBRH01279948">
    <property type="protein sequence ID" value="JAD17947.1"/>
    <property type="molecule type" value="Transcribed_RNA"/>
</dbReference>
<organism evidence="1">
    <name type="scientific">Arundo donax</name>
    <name type="common">Giant reed</name>
    <name type="synonym">Donax arundinaceus</name>
    <dbReference type="NCBI Taxonomy" id="35708"/>
    <lineage>
        <taxon>Eukaryota</taxon>
        <taxon>Viridiplantae</taxon>
        <taxon>Streptophyta</taxon>
        <taxon>Embryophyta</taxon>
        <taxon>Tracheophyta</taxon>
        <taxon>Spermatophyta</taxon>
        <taxon>Magnoliopsida</taxon>
        <taxon>Liliopsida</taxon>
        <taxon>Poales</taxon>
        <taxon>Poaceae</taxon>
        <taxon>PACMAD clade</taxon>
        <taxon>Arundinoideae</taxon>
        <taxon>Arundineae</taxon>
        <taxon>Arundo</taxon>
    </lineage>
</organism>